<evidence type="ECO:0000259" key="5">
    <source>
        <dbReference type="PROSITE" id="PS50977"/>
    </source>
</evidence>
<dbReference type="SUPFAM" id="SSF48498">
    <property type="entry name" value="Tetracyclin repressor-like, C-terminal domain"/>
    <property type="match status" value="1"/>
</dbReference>
<dbReference type="InterPro" id="IPR009057">
    <property type="entry name" value="Homeodomain-like_sf"/>
</dbReference>
<dbReference type="InterPro" id="IPR036271">
    <property type="entry name" value="Tet_transcr_reg_TetR-rel_C_sf"/>
</dbReference>
<feature type="domain" description="HTH tetR-type" evidence="5">
    <location>
        <begin position="18"/>
        <end position="78"/>
    </location>
</feature>
<evidence type="ECO:0000256" key="2">
    <source>
        <dbReference type="ARBA" id="ARBA00023125"/>
    </source>
</evidence>
<keyword evidence="7" id="KW-1185">Reference proteome</keyword>
<protein>
    <submittedName>
        <fullName evidence="6">TetR/AcrR family transcriptional regulator</fullName>
    </submittedName>
</protein>
<reference evidence="6 7" key="1">
    <citation type="journal article" date="2019" name="Int. J. Syst. Evol. Microbiol.">
        <title>The Global Catalogue of Microorganisms (GCM) 10K type strain sequencing project: providing services to taxonomists for standard genome sequencing and annotation.</title>
        <authorList>
            <consortium name="The Broad Institute Genomics Platform"/>
            <consortium name="The Broad Institute Genome Sequencing Center for Infectious Disease"/>
            <person name="Wu L."/>
            <person name="Ma J."/>
        </authorList>
    </citation>
    <scope>NUCLEOTIDE SEQUENCE [LARGE SCALE GENOMIC DNA]</scope>
    <source>
        <strain evidence="6 7">JCM 15591</strain>
    </source>
</reference>
<dbReference type="PANTHER" id="PTHR30055:SF209">
    <property type="entry name" value="POSSIBLE TRANSCRIPTIONAL REGULATORY PROTEIN (PROBABLY TETR-FAMILY)"/>
    <property type="match status" value="1"/>
</dbReference>
<evidence type="ECO:0000313" key="6">
    <source>
        <dbReference type="EMBL" id="GAA1744278.1"/>
    </source>
</evidence>
<evidence type="ECO:0000256" key="3">
    <source>
        <dbReference type="ARBA" id="ARBA00023163"/>
    </source>
</evidence>
<dbReference type="EMBL" id="BAAAPN010000003">
    <property type="protein sequence ID" value="GAA1744278.1"/>
    <property type="molecule type" value="Genomic_DNA"/>
</dbReference>
<dbReference type="PROSITE" id="PS50977">
    <property type="entry name" value="HTH_TETR_2"/>
    <property type="match status" value="1"/>
</dbReference>
<keyword evidence="1" id="KW-0805">Transcription regulation</keyword>
<gene>
    <name evidence="6" type="ORF">GCM10009810_01150</name>
</gene>
<comment type="caution">
    <text evidence="6">The sequence shown here is derived from an EMBL/GenBank/DDBJ whole genome shotgun (WGS) entry which is preliminary data.</text>
</comment>
<organism evidence="6 7">
    <name type="scientific">Nostocoides vanveenii</name>
    <dbReference type="NCBI Taxonomy" id="330835"/>
    <lineage>
        <taxon>Bacteria</taxon>
        <taxon>Bacillati</taxon>
        <taxon>Actinomycetota</taxon>
        <taxon>Actinomycetes</taxon>
        <taxon>Micrococcales</taxon>
        <taxon>Intrasporangiaceae</taxon>
        <taxon>Nostocoides</taxon>
    </lineage>
</organism>
<evidence type="ECO:0000256" key="1">
    <source>
        <dbReference type="ARBA" id="ARBA00023015"/>
    </source>
</evidence>
<sequence length="239" mass="25681">MAPARVEGDPMSAPVHTPSIRDLLLDAACERLAKEGVAGLQARVIASDVGVSTTALYTHFGNIGGLVAAVSQVSLRRFSDAITSAGITDDPVADMLAMGMAYRNFAITNRHEYELMFNHAVLRVSRGVRADVADVPKLLETPEGLKAYNHILGFSTRLVESGVTRPLEAHLVSTGLWSALHGFVLLEILGHFLVESSLTIFGSIAFQMFMGLGIPPERLQLSMANALTRVTMLPSPARD</sequence>
<dbReference type="SUPFAM" id="SSF46689">
    <property type="entry name" value="Homeodomain-like"/>
    <property type="match status" value="1"/>
</dbReference>
<dbReference type="PANTHER" id="PTHR30055">
    <property type="entry name" value="HTH-TYPE TRANSCRIPTIONAL REGULATOR RUTR"/>
    <property type="match status" value="1"/>
</dbReference>
<name>A0ABN2JYY6_9MICO</name>
<keyword evidence="3" id="KW-0804">Transcription</keyword>
<keyword evidence="2 4" id="KW-0238">DNA-binding</keyword>
<dbReference type="InterPro" id="IPR025996">
    <property type="entry name" value="MT1864/Rv1816-like_C"/>
</dbReference>
<proteinExistence type="predicted"/>
<dbReference type="InterPro" id="IPR001647">
    <property type="entry name" value="HTH_TetR"/>
</dbReference>
<feature type="DNA-binding region" description="H-T-H motif" evidence="4">
    <location>
        <begin position="41"/>
        <end position="60"/>
    </location>
</feature>
<accession>A0ABN2JYY6</accession>
<evidence type="ECO:0000313" key="7">
    <source>
        <dbReference type="Proteomes" id="UP001501475"/>
    </source>
</evidence>
<dbReference type="Pfam" id="PF00440">
    <property type="entry name" value="TetR_N"/>
    <property type="match status" value="1"/>
</dbReference>
<evidence type="ECO:0000256" key="4">
    <source>
        <dbReference type="PROSITE-ProRule" id="PRU00335"/>
    </source>
</evidence>
<dbReference type="Gene3D" id="1.10.357.10">
    <property type="entry name" value="Tetracycline Repressor, domain 2"/>
    <property type="match status" value="1"/>
</dbReference>
<dbReference type="Pfam" id="PF13305">
    <property type="entry name" value="TetR_C_33"/>
    <property type="match status" value="1"/>
</dbReference>
<dbReference type="Proteomes" id="UP001501475">
    <property type="component" value="Unassembled WGS sequence"/>
</dbReference>
<dbReference type="InterPro" id="IPR050109">
    <property type="entry name" value="HTH-type_TetR-like_transc_reg"/>
</dbReference>
<dbReference type="PRINTS" id="PR00455">
    <property type="entry name" value="HTHTETR"/>
</dbReference>